<dbReference type="GO" id="GO:0005773">
    <property type="term" value="C:vacuole"/>
    <property type="evidence" value="ECO:0007669"/>
    <property type="project" value="TreeGrafter"/>
</dbReference>
<evidence type="ECO:0000256" key="1">
    <source>
        <dbReference type="ARBA" id="ARBA00009431"/>
    </source>
</evidence>
<dbReference type="GO" id="GO:0006508">
    <property type="term" value="P:proteolysis"/>
    <property type="evidence" value="ECO:0007669"/>
    <property type="project" value="InterPro"/>
</dbReference>
<keyword evidence="2" id="KW-0121">Carboxypeptidase</keyword>
<dbReference type="Gene3D" id="3.40.50.11320">
    <property type="match status" value="1"/>
</dbReference>
<keyword evidence="2" id="KW-0378">Hydrolase</keyword>
<proteinExistence type="inferred from homology"/>
<comment type="caution">
    <text evidence="2">The sequence shown here is derived from an EMBL/GenBank/DDBJ whole genome shotgun (WGS) entry which is preliminary data.</text>
</comment>
<dbReference type="PRINTS" id="PR00724">
    <property type="entry name" value="CRBOXYPTASEC"/>
</dbReference>
<keyword evidence="3" id="KW-1185">Reference proteome</keyword>
<gene>
    <name evidence="2" type="ORF">RJ641_003190</name>
</gene>
<evidence type="ECO:0000313" key="2">
    <source>
        <dbReference type="EMBL" id="KAK6931397.1"/>
    </source>
</evidence>
<dbReference type="Gene3D" id="6.10.250.940">
    <property type="match status" value="1"/>
</dbReference>
<dbReference type="SUPFAM" id="SSF53474">
    <property type="entry name" value="alpha/beta-Hydrolases"/>
    <property type="match status" value="1"/>
</dbReference>
<dbReference type="EMBL" id="JBAMMX010000011">
    <property type="protein sequence ID" value="KAK6931397.1"/>
    <property type="molecule type" value="Genomic_DNA"/>
</dbReference>
<comment type="similarity">
    <text evidence="1">Belongs to the peptidase S10 family.</text>
</comment>
<dbReference type="Pfam" id="PF00450">
    <property type="entry name" value="Peptidase_S10"/>
    <property type="match status" value="2"/>
</dbReference>
<dbReference type="Proteomes" id="UP001370490">
    <property type="component" value="Unassembled WGS sequence"/>
</dbReference>
<organism evidence="2 3">
    <name type="scientific">Dillenia turbinata</name>
    <dbReference type="NCBI Taxonomy" id="194707"/>
    <lineage>
        <taxon>Eukaryota</taxon>
        <taxon>Viridiplantae</taxon>
        <taxon>Streptophyta</taxon>
        <taxon>Embryophyta</taxon>
        <taxon>Tracheophyta</taxon>
        <taxon>Spermatophyta</taxon>
        <taxon>Magnoliopsida</taxon>
        <taxon>eudicotyledons</taxon>
        <taxon>Gunneridae</taxon>
        <taxon>Pentapetalae</taxon>
        <taxon>Dilleniales</taxon>
        <taxon>Dilleniaceae</taxon>
        <taxon>Dillenia</taxon>
    </lineage>
</organism>
<dbReference type="InterPro" id="IPR029058">
    <property type="entry name" value="AB_hydrolase_fold"/>
</dbReference>
<dbReference type="Gene3D" id="3.40.50.1820">
    <property type="entry name" value="alpha/beta hydrolase"/>
    <property type="match status" value="1"/>
</dbReference>
<dbReference type="PANTHER" id="PTHR11802">
    <property type="entry name" value="SERINE PROTEASE FAMILY S10 SERINE CARBOXYPEPTIDASE"/>
    <property type="match status" value="1"/>
</dbReference>
<dbReference type="InterPro" id="IPR001563">
    <property type="entry name" value="Peptidase_S10"/>
</dbReference>
<reference evidence="2 3" key="1">
    <citation type="submission" date="2023-12" db="EMBL/GenBank/DDBJ databases">
        <title>A high-quality genome assembly for Dillenia turbinata (Dilleniales).</title>
        <authorList>
            <person name="Chanderbali A."/>
        </authorList>
    </citation>
    <scope>NUCLEOTIDE SEQUENCE [LARGE SCALE GENOMIC DNA]</scope>
    <source>
        <strain evidence="2">LSX21</strain>
        <tissue evidence="2">Leaf</tissue>
    </source>
</reference>
<evidence type="ECO:0000313" key="3">
    <source>
        <dbReference type="Proteomes" id="UP001370490"/>
    </source>
</evidence>
<sequence length="415" mass="46804">PSLNSPVYVCCQDGLKEADKIERLPGQPNGVDLDRYSGYVTIRKLEKHKSPDAPANKPLVLWLNGGPSCSSFGNGTMMELGTFRVNSDGKTLIAWNNGKSPSLSLSLSLQVLWLELAKILFLESPAGVGFYYSNTSDYVLSADKRIAADSYTFMINRLERFPEYKNRDFFLTGDSYTGHYLAQLILRNNKITNQTIINLRGIAHSSLMKYMREVRKNAISPHKIWIAGLYIWVLASLTASMTFRPHYVHQITPTSLWYECLYQYNFTVIDPPSSYDPCTDSNVLNYLNTAAVQNALHANVTELPQVWDPCSILAALSYPGTVLPTIQELTANDIKVWMYRVPVTSTRHSINKLKPPTITSWYPWYTQDKVGGYTMGYQNLTFVTVRGAGHLVQSYQPARAHTLFTSFLERKLPPA</sequence>
<feature type="non-terminal residue" evidence="2">
    <location>
        <position position="1"/>
    </location>
</feature>
<name>A0AAN8ZB65_9MAGN</name>
<dbReference type="GO" id="GO:0004185">
    <property type="term" value="F:serine-type carboxypeptidase activity"/>
    <property type="evidence" value="ECO:0007669"/>
    <property type="project" value="InterPro"/>
</dbReference>
<keyword evidence="2" id="KW-0645">Protease</keyword>
<dbReference type="AlphaFoldDB" id="A0AAN8ZB65"/>
<protein>
    <submittedName>
        <fullName evidence="2">Peptidase S10, serine carboxypeptidase</fullName>
    </submittedName>
</protein>
<dbReference type="PANTHER" id="PTHR11802:SF460">
    <property type="entry name" value="CARBOXYPEPTIDASE"/>
    <property type="match status" value="1"/>
</dbReference>
<accession>A0AAN8ZB65</accession>